<dbReference type="AlphaFoldDB" id="A0A2M8G9K0"/>
<name>A0A2M8G9K0_9BACT</name>
<feature type="non-terminal residue" evidence="2">
    <location>
        <position position="125"/>
    </location>
</feature>
<evidence type="ECO:0000259" key="1">
    <source>
        <dbReference type="Pfam" id="PF01471"/>
    </source>
</evidence>
<protein>
    <recommendedName>
        <fullName evidence="1">Peptidoglycan binding-like domain-containing protein</fullName>
    </recommendedName>
</protein>
<evidence type="ECO:0000313" key="3">
    <source>
        <dbReference type="Proteomes" id="UP000229041"/>
    </source>
</evidence>
<dbReference type="EMBL" id="PFQR01000004">
    <property type="protein sequence ID" value="PJC70178.1"/>
    <property type="molecule type" value="Genomic_DNA"/>
</dbReference>
<evidence type="ECO:0000313" key="2">
    <source>
        <dbReference type="EMBL" id="PJC70178.1"/>
    </source>
</evidence>
<dbReference type="InterPro" id="IPR036366">
    <property type="entry name" value="PGBDSf"/>
</dbReference>
<dbReference type="Proteomes" id="UP000229041">
    <property type="component" value="Unassembled WGS sequence"/>
</dbReference>
<dbReference type="InterPro" id="IPR036365">
    <property type="entry name" value="PGBD-like_sf"/>
</dbReference>
<dbReference type="InterPro" id="IPR002477">
    <property type="entry name" value="Peptidoglycan-bd-like"/>
</dbReference>
<reference evidence="3" key="1">
    <citation type="submission" date="2017-09" db="EMBL/GenBank/DDBJ databases">
        <title>Depth-based differentiation of microbial function through sediment-hosted aquifers and enrichment of novel symbionts in the deep terrestrial subsurface.</title>
        <authorList>
            <person name="Probst A.J."/>
            <person name="Ladd B."/>
            <person name="Jarett J.K."/>
            <person name="Geller-Mcgrath D.E."/>
            <person name="Sieber C.M.K."/>
            <person name="Emerson J.B."/>
            <person name="Anantharaman K."/>
            <person name="Thomas B.C."/>
            <person name="Malmstrom R."/>
            <person name="Stieglmeier M."/>
            <person name="Klingl A."/>
            <person name="Woyke T."/>
            <person name="Ryan C.M."/>
            <person name="Banfield J.F."/>
        </authorList>
    </citation>
    <scope>NUCLEOTIDE SEQUENCE [LARGE SCALE GENOMIC DNA]</scope>
</reference>
<proteinExistence type="predicted"/>
<feature type="domain" description="Peptidoglycan binding-like" evidence="1">
    <location>
        <begin position="69"/>
        <end position="118"/>
    </location>
</feature>
<sequence>MSIKLKTFSVFLSVMMAIGLMGVMTPSAGAITIAELQAQILVLQAQLEALQGTPSTGYTFSADLKMGSTGDAVKQLQIMLNKDAATQVAASGVGSAGSETEYFGPLTKAAVIKFQNKYASEILTP</sequence>
<organism evidence="2 3">
    <name type="scientific">Candidatus Tagabacteria bacterium CG_4_8_14_3_um_filter_41_8</name>
    <dbReference type="NCBI Taxonomy" id="1975018"/>
    <lineage>
        <taxon>Bacteria</taxon>
        <taxon>Candidatus Tagaibacteriota</taxon>
    </lineage>
</organism>
<accession>A0A2M8G9K0</accession>
<dbReference type="Gene3D" id="1.10.101.10">
    <property type="entry name" value="PGBD-like superfamily/PGBD"/>
    <property type="match status" value="1"/>
</dbReference>
<gene>
    <name evidence="2" type="ORF">CO014_00155</name>
</gene>
<dbReference type="Pfam" id="PF01471">
    <property type="entry name" value="PG_binding_1"/>
    <property type="match status" value="1"/>
</dbReference>
<comment type="caution">
    <text evidence="2">The sequence shown here is derived from an EMBL/GenBank/DDBJ whole genome shotgun (WGS) entry which is preliminary data.</text>
</comment>
<dbReference type="SUPFAM" id="SSF47090">
    <property type="entry name" value="PGBD-like"/>
    <property type="match status" value="1"/>
</dbReference>